<evidence type="ECO:0000313" key="2">
    <source>
        <dbReference type="Proteomes" id="UP000078397"/>
    </source>
</evidence>
<reference evidence="1 2" key="1">
    <citation type="journal article" date="2016" name="PLoS Pathog.">
        <title>Biosynthesis of antibiotic leucinostatins in bio-control fungus Purpureocillium lilacinum and their inhibition on phytophthora revealed by genome mining.</title>
        <authorList>
            <person name="Wang G."/>
            <person name="Liu Z."/>
            <person name="Lin R."/>
            <person name="Li E."/>
            <person name="Mao Z."/>
            <person name="Ling J."/>
            <person name="Yang Y."/>
            <person name="Yin W.B."/>
            <person name="Xie B."/>
        </authorList>
    </citation>
    <scope>NUCLEOTIDE SEQUENCE [LARGE SCALE GENOMIC DNA]</scope>
    <source>
        <strain evidence="1">170</strain>
    </source>
</reference>
<dbReference type="AlphaFoldDB" id="A0A179F6Y8"/>
<comment type="caution">
    <text evidence="1">The sequence shown here is derived from an EMBL/GenBank/DDBJ whole genome shotgun (WGS) entry which is preliminary data.</text>
</comment>
<keyword evidence="2" id="KW-1185">Reference proteome</keyword>
<organism evidence="1 2">
    <name type="scientific">Pochonia chlamydosporia 170</name>
    <dbReference type="NCBI Taxonomy" id="1380566"/>
    <lineage>
        <taxon>Eukaryota</taxon>
        <taxon>Fungi</taxon>
        <taxon>Dikarya</taxon>
        <taxon>Ascomycota</taxon>
        <taxon>Pezizomycotina</taxon>
        <taxon>Sordariomycetes</taxon>
        <taxon>Hypocreomycetidae</taxon>
        <taxon>Hypocreales</taxon>
        <taxon>Clavicipitaceae</taxon>
        <taxon>Pochonia</taxon>
    </lineage>
</organism>
<evidence type="ECO:0000313" key="1">
    <source>
        <dbReference type="EMBL" id="OAQ61224.1"/>
    </source>
</evidence>
<dbReference type="Proteomes" id="UP000078397">
    <property type="component" value="Unassembled WGS sequence"/>
</dbReference>
<dbReference type="EMBL" id="LSBJ02000001">
    <property type="protein sequence ID" value="OAQ61224.1"/>
    <property type="molecule type" value="Genomic_DNA"/>
</dbReference>
<protein>
    <submittedName>
        <fullName evidence="1">Uncharacterized protein</fullName>
    </submittedName>
</protein>
<dbReference type="GeneID" id="28858465"/>
<dbReference type="RefSeq" id="XP_018139033.1">
    <property type="nucleotide sequence ID" value="XM_018294471.1"/>
</dbReference>
<dbReference type="KEGG" id="pchm:VFPPC_16718"/>
<name>A0A179F6Y8_METCM</name>
<accession>A0A179F6Y8</accession>
<sequence>MRCTTCSTIEPIHCHAPVGSGMCASRSNMTKPGKSRTNVQSQPQATSGIYCVTHSLHKTPDHALYPVAKPLFMYPCTADNQAIGLTGQTVANNI</sequence>
<proteinExistence type="predicted"/>
<gene>
    <name evidence="1" type="ORF">VFPPC_16718</name>
</gene>